<organism evidence="13 14">
    <name type="scientific">Gilvimarinus japonicus</name>
    <dbReference type="NCBI Taxonomy" id="1796469"/>
    <lineage>
        <taxon>Bacteria</taxon>
        <taxon>Pseudomonadati</taxon>
        <taxon>Pseudomonadota</taxon>
        <taxon>Gammaproteobacteria</taxon>
        <taxon>Cellvibrionales</taxon>
        <taxon>Cellvibrionaceae</taxon>
        <taxon>Gilvimarinus</taxon>
    </lineage>
</organism>
<keyword evidence="8 11" id="KW-1133">Transmembrane helix</keyword>
<keyword evidence="5" id="KW-0633">Potassium transport</keyword>
<comment type="caution">
    <text evidence="13">The sequence shown here is derived from an EMBL/GenBank/DDBJ whole genome shotgun (WGS) entry which is preliminary data.</text>
</comment>
<dbReference type="InterPro" id="IPR003148">
    <property type="entry name" value="RCK_N"/>
</dbReference>
<evidence type="ECO:0000256" key="9">
    <source>
        <dbReference type="ARBA" id="ARBA00023065"/>
    </source>
</evidence>
<evidence type="ECO:0000256" key="10">
    <source>
        <dbReference type="ARBA" id="ARBA00023136"/>
    </source>
</evidence>
<evidence type="ECO:0000256" key="8">
    <source>
        <dbReference type="ARBA" id="ARBA00022989"/>
    </source>
</evidence>
<comment type="similarity">
    <text evidence="2">Belongs to the monovalent cation:proton antiporter 2 (CPA2) transporter (TC 2.A.37) family.</text>
</comment>
<dbReference type="Pfam" id="PF02254">
    <property type="entry name" value="TrkA_N"/>
    <property type="match status" value="1"/>
</dbReference>
<dbReference type="InterPro" id="IPR006153">
    <property type="entry name" value="Cation/H_exchanger_TM"/>
</dbReference>
<dbReference type="InterPro" id="IPR038770">
    <property type="entry name" value="Na+/solute_symporter_sf"/>
</dbReference>
<dbReference type="SUPFAM" id="SSF51735">
    <property type="entry name" value="NAD(P)-binding Rossmann-fold domains"/>
    <property type="match status" value="1"/>
</dbReference>
<dbReference type="InterPro" id="IPR036291">
    <property type="entry name" value="NAD(P)-bd_dom_sf"/>
</dbReference>
<comment type="subcellular location">
    <subcellularLocation>
        <location evidence="1">Membrane</location>
        <topology evidence="1">Multi-pass membrane protein</topology>
    </subcellularLocation>
</comment>
<dbReference type="InterPro" id="IPR004771">
    <property type="entry name" value="K/H_exchanger"/>
</dbReference>
<feature type="transmembrane region" description="Helical" evidence="11">
    <location>
        <begin position="332"/>
        <end position="354"/>
    </location>
</feature>
<dbReference type="Pfam" id="PF00999">
    <property type="entry name" value="Na_H_Exchanger"/>
    <property type="match status" value="1"/>
</dbReference>
<evidence type="ECO:0000256" key="7">
    <source>
        <dbReference type="ARBA" id="ARBA00022958"/>
    </source>
</evidence>
<evidence type="ECO:0000256" key="2">
    <source>
        <dbReference type="ARBA" id="ARBA00005551"/>
    </source>
</evidence>
<evidence type="ECO:0000313" key="14">
    <source>
        <dbReference type="Proteomes" id="UP001595548"/>
    </source>
</evidence>
<protein>
    <submittedName>
        <fullName evidence="13">Monovalent cation:proton antiporter-2 (CPA2) family protein</fullName>
    </submittedName>
</protein>
<accession>A0ABV7HX89</accession>
<evidence type="ECO:0000256" key="6">
    <source>
        <dbReference type="ARBA" id="ARBA00022692"/>
    </source>
</evidence>
<proteinExistence type="inferred from homology"/>
<keyword evidence="9" id="KW-0406">Ion transport</keyword>
<feature type="transmembrane region" description="Helical" evidence="11">
    <location>
        <begin position="366"/>
        <end position="388"/>
    </location>
</feature>
<feature type="transmembrane region" description="Helical" evidence="11">
    <location>
        <begin position="144"/>
        <end position="166"/>
    </location>
</feature>
<evidence type="ECO:0000256" key="3">
    <source>
        <dbReference type="ARBA" id="ARBA00022448"/>
    </source>
</evidence>
<dbReference type="PROSITE" id="PS51201">
    <property type="entry name" value="RCK_N"/>
    <property type="match status" value="1"/>
</dbReference>
<feature type="transmembrane region" description="Helical" evidence="11">
    <location>
        <begin position="27"/>
        <end position="45"/>
    </location>
</feature>
<sequence>MLQNALIYLCAAIIAVPIAKRLGLGSVLGYLFAGVIIGPYALSLVGDQTDVMHVAEFGIIMMLFLIGLELQPARLWALRRPILGLGGLQVVLTAALLTLIIVAVSDLAWKSALAIGLALALSSTAIVLQSLTERGLLKTPAGSNSFSVLLFQDIAIIPILALLPLLSSGSGSPDAVTPDANFIASLSAPMQVLVSIATIAVVILAGRFLAAPVFRLLAETDTREIFTAFALLIVVAITVLMQAVGLSPALGAFIAGVVLADCEYRHEIEVDIEPFKGLLLGLFFITVGASVNFDVLLDKPIVIALAVVGLITLKASVLMFLALIFKMGVKRGLLFSLALAQGGEFAFVIVSAAGEMTVFSDEVGQLITVIVALSMLVSPLLLVAYEVFFSRTGQNKPEPEADADIAPTDHVIIAGYGRFGQIVGRLLSAQGYRMTILDHSPGQVELVRRFGNQVYYGDASRADLLRAAGGDEAAILVVAVDEPDRAMRIVTTAQKHFPNLKILVRAIDRRHAYQLIAADVAGLRRETFHSALMLGVDALKALGQPEQAAERAGQLFEEHDEKSLRKLAKLWGDDKSYGRAIRKNLDELRRVLQDDAGTTQAEDVAFNDKRKR</sequence>
<keyword evidence="3" id="KW-0813">Transport</keyword>
<keyword evidence="6 11" id="KW-0812">Transmembrane</keyword>
<dbReference type="PANTHER" id="PTHR46157">
    <property type="entry name" value="K(+) EFFLUX ANTIPORTER 3, CHLOROPLASTIC"/>
    <property type="match status" value="1"/>
</dbReference>
<keyword evidence="14" id="KW-1185">Reference proteome</keyword>
<evidence type="ECO:0000256" key="1">
    <source>
        <dbReference type="ARBA" id="ARBA00004141"/>
    </source>
</evidence>
<name>A0ABV7HX89_9GAMM</name>
<keyword evidence="4" id="KW-0050">Antiport</keyword>
<feature type="transmembrane region" description="Helical" evidence="11">
    <location>
        <begin position="51"/>
        <end position="70"/>
    </location>
</feature>
<keyword evidence="7" id="KW-0630">Potassium</keyword>
<dbReference type="RefSeq" id="WP_382418601.1">
    <property type="nucleotide sequence ID" value="NZ_AP031500.1"/>
</dbReference>
<feature type="transmembrane region" description="Helical" evidence="11">
    <location>
        <begin position="303"/>
        <end position="325"/>
    </location>
</feature>
<feature type="domain" description="RCK N-terminal" evidence="12">
    <location>
        <begin position="408"/>
        <end position="522"/>
    </location>
</feature>
<gene>
    <name evidence="13" type="ORF">ACFOEB_15975</name>
</gene>
<dbReference type="EMBL" id="JBHRTL010000031">
    <property type="protein sequence ID" value="MFC3156710.1"/>
    <property type="molecule type" value="Genomic_DNA"/>
</dbReference>
<feature type="transmembrane region" description="Helical" evidence="11">
    <location>
        <begin position="82"/>
        <end position="105"/>
    </location>
</feature>
<dbReference type="Gene3D" id="1.20.1530.20">
    <property type="match status" value="1"/>
</dbReference>
<keyword evidence="10 11" id="KW-0472">Membrane</keyword>
<feature type="transmembrane region" description="Helical" evidence="11">
    <location>
        <begin position="186"/>
        <end position="205"/>
    </location>
</feature>
<evidence type="ECO:0000256" key="11">
    <source>
        <dbReference type="SAM" id="Phobius"/>
    </source>
</evidence>
<dbReference type="Gene3D" id="3.40.50.720">
    <property type="entry name" value="NAD(P)-binding Rossmann-like Domain"/>
    <property type="match status" value="1"/>
</dbReference>
<dbReference type="Proteomes" id="UP001595548">
    <property type="component" value="Unassembled WGS sequence"/>
</dbReference>
<evidence type="ECO:0000256" key="4">
    <source>
        <dbReference type="ARBA" id="ARBA00022449"/>
    </source>
</evidence>
<feature type="transmembrane region" description="Helical" evidence="11">
    <location>
        <begin position="225"/>
        <end position="243"/>
    </location>
</feature>
<evidence type="ECO:0000259" key="12">
    <source>
        <dbReference type="PROSITE" id="PS51201"/>
    </source>
</evidence>
<evidence type="ECO:0000313" key="13">
    <source>
        <dbReference type="EMBL" id="MFC3156710.1"/>
    </source>
</evidence>
<dbReference type="NCBIfam" id="TIGR00932">
    <property type="entry name" value="2a37"/>
    <property type="match status" value="1"/>
</dbReference>
<feature type="transmembrane region" description="Helical" evidence="11">
    <location>
        <begin position="111"/>
        <end position="132"/>
    </location>
</feature>
<dbReference type="PANTHER" id="PTHR46157:SF4">
    <property type="entry name" value="K(+) EFFLUX ANTIPORTER 3, CHLOROPLASTIC"/>
    <property type="match status" value="1"/>
</dbReference>
<reference evidence="14" key="1">
    <citation type="journal article" date="2019" name="Int. J. Syst. Evol. Microbiol.">
        <title>The Global Catalogue of Microorganisms (GCM) 10K type strain sequencing project: providing services to taxonomists for standard genome sequencing and annotation.</title>
        <authorList>
            <consortium name="The Broad Institute Genomics Platform"/>
            <consortium name="The Broad Institute Genome Sequencing Center for Infectious Disease"/>
            <person name="Wu L."/>
            <person name="Ma J."/>
        </authorList>
    </citation>
    <scope>NUCLEOTIDE SEQUENCE [LARGE SCALE GENOMIC DNA]</scope>
    <source>
        <strain evidence="14">KCTC 52141</strain>
    </source>
</reference>
<evidence type="ECO:0000256" key="5">
    <source>
        <dbReference type="ARBA" id="ARBA00022538"/>
    </source>
</evidence>